<feature type="domain" description="Glycosyltransferase subfamily 4-like N-terminal" evidence="3">
    <location>
        <begin position="76"/>
        <end position="179"/>
    </location>
</feature>
<dbReference type="EMBL" id="CP072227">
    <property type="protein sequence ID" value="QUT44435.1"/>
    <property type="molecule type" value="Genomic_DNA"/>
</dbReference>
<keyword evidence="1 4" id="KW-0808">Transferase</keyword>
<dbReference type="GO" id="GO:0016757">
    <property type="term" value="F:glycosyltransferase activity"/>
    <property type="evidence" value="ECO:0007669"/>
    <property type="project" value="InterPro"/>
</dbReference>
<dbReference type="Pfam" id="PF00534">
    <property type="entry name" value="Glycos_transf_1"/>
    <property type="match status" value="1"/>
</dbReference>
<sequence length="390" mass="44710">MKILVDLTGCTKGYSYWTYAFRVLSAWRDCKSLDADIILLIREEMEPSVKAEYAEFEYILLQRYSCCNKLQTMFRLKPVLNSLMWRRTVNRSGCDIVFSPGTNMLLFLRVKICRVQVIHDLQPLKVWKGKKKLFFRLLTPFILKHSDRIIAISDFVKQDILKTYPFVSADKIAVIHNGVVLPSSGLSRSLQSDSKYLLYISTLHEYKNVGTLVKAFIELKDTISHKLVVVGKSTDYWEKEILPIIVESGIQDRIVHLSHYVSDEEIARLYRSADVFISPSLYEGFGYTPVEAAMCGTPVICTRETALPEVTMGLVNYYEPALDHIALKNKIMEVLKNYPTKEQLKVISDTFKAQYDNAMQARKIYDCVAECTGGRNLLSHKKKLPLSTPF</sequence>
<evidence type="ECO:0000313" key="5">
    <source>
        <dbReference type="Proteomes" id="UP000679226"/>
    </source>
</evidence>
<dbReference type="SUPFAM" id="SSF53756">
    <property type="entry name" value="UDP-Glycosyltransferase/glycogen phosphorylase"/>
    <property type="match status" value="1"/>
</dbReference>
<dbReference type="InterPro" id="IPR001296">
    <property type="entry name" value="Glyco_trans_1"/>
</dbReference>
<proteinExistence type="predicted"/>
<evidence type="ECO:0000256" key="1">
    <source>
        <dbReference type="ARBA" id="ARBA00022679"/>
    </source>
</evidence>
<dbReference type="Pfam" id="PF13439">
    <property type="entry name" value="Glyco_transf_4"/>
    <property type="match status" value="1"/>
</dbReference>
<organism evidence="4 5">
    <name type="scientific">Bacteroides eggerthii</name>
    <dbReference type="NCBI Taxonomy" id="28111"/>
    <lineage>
        <taxon>Bacteria</taxon>
        <taxon>Pseudomonadati</taxon>
        <taxon>Bacteroidota</taxon>
        <taxon>Bacteroidia</taxon>
        <taxon>Bacteroidales</taxon>
        <taxon>Bacteroidaceae</taxon>
        <taxon>Bacteroides</taxon>
    </lineage>
</organism>
<protein>
    <submittedName>
        <fullName evidence="4">Glycosyl transferases group 1</fullName>
    </submittedName>
</protein>
<feature type="domain" description="Glycosyl transferase family 1" evidence="2">
    <location>
        <begin position="191"/>
        <end position="345"/>
    </location>
</feature>
<dbReference type="Gene3D" id="3.40.50.2000">
    <property type="entry name" value="Glycogen Phosphorylase B"/>
    <property type="match status" value="2"/>
</dbReference>
<name>A0A975KE86_9BACE</name>
<dbReference type="PANTHER" id="PTHR46401:SF2">
    <property type="entry name" value="GLYCOSYLTRANSFERASE WBBK-RELATED"/>
    <property type="match status" value="1"/>
</dbReference>
<accession>A0A975KE86</accession>
<evidence type="ECO:0000259" key="3">
    <source>
        <dbReference type="Pfam" id="PF13439"/>
    </source>
</evidence>
<dbReference type="PANTHER" id="PTHR46401">
    <property type="entry name" value="GLYCOSYLTRANSFERASE WBBK-RELATED"/>
    <property type="match status" value="1"/>
</dbReference>
<dbReference type="KEGG" id="beg:INE88_01226"/>
<dbReference type="AlphaFoldDB" id="A0A975KE86"/>
<dbReference type="InterPro" id="IPR028098">
    <property type="entry name" value="Glyco_trans_4-like_N"/>
</dbReference>
<dbReference type="CDD" id="cd03809">
    <property type="entry name" value="GT4_MtfB-like"/>
    <property type="match status" value="1"/>
</dbReference>
<dbReference type="Proteomes" id="UP000679226">
    <property type="component" value="Chromosome"/>
</dbReference>
<evidence type="ECO:0000259" key="2">
    <source>
        <dbReference type="Pfam" id="PF00534"/>
    </source>
</evidence>
<reference evidence="4" key="1">
    <citation type="journal article" date="2021" name="PLoS Genet.">
        <title>Mobile Type VI secretion system loci of the gut Bacteroidales display extensive intra-ecosystem transfer, multi-species spread and geographical clustering.</title>
        <authorList>
            <person name="Garcia-Bayona L."/>
            <person name="Coyne M.J."/>
            <person name="Comstock L.E."/>
        </authorList>
    </citation>
    <scope>NUCLEOTIDE SEQUENCE</scope>
    <source>
        <strain evidence="4">CL11T00C20</strain>
    </source>
</reference>
<gene>
    <name evidence="4" type="ORF">INE88_01226</name>
</gene>
<evidence type="ECO:0000313" key="4">
    <source>
        <dbReference type="EMBL" id="QUT44435.1"/>
    </source>
</evidence>